<feature type="compositionally biased region" description="Basic and acidic residues" evidence="3">
    <location>
        <begin position="173"/>
        <end position="182"/>
    </location>
</feature>
<organism evidence="5 6">
    <name type="scientific">Petromyzon marinus</name>
    <name type="common">Sea lamprey</name>
    <dbReference type="NCBI Taxonomy" id="7757"/>
    <lineage>
        <taxon>Eukaryota</taxon>
        <taxon>Metazoa</taxon>
        <taxon>Chordata</taxon>
        <taxon>Craniata</taxon>
        <taxon>Vertebrata</taxon>
        <taxon>Cyclostomata</taxon>
        <taxon>Hyperoartia</taxon>
        <taxon>Petromyzontiformes</taxon>
        <taxon>Petromyzontidae</taxon>
        <taxon>Petromyzon</taxon>
    </lineage>
</organism>
<dbReference type="InterPro" id="IPR023779">
    <property type="entry name" value="Chromodomain_CS"/>
</dbReference>
<accession>A0AAJ7X617</accession>
<evidence type="ECO:0000313" key="5">
    <source>
        <dbReference type="Proteomes" id="UP001318040"/>
    </source>
</evidence>
<dbReference type="InterPro" id="IPR023780">
    <property type="entry name" value="Chromo_domain"/>
</dbReference>
<evidence type="ECO:0000313" key="6">
    <source>
        <dbReference type="RefSeq" id="XP_032822844.1"/>
    </source>
</evidence>
<feature type="region of interest" description="Disordered" evidence="3">
    <location>
        <begin position="59"/>
        <end position="201"/>
    </location>
</feature>
<dbReference type="AlphaFoldDB" id="A0AAJ7X617"/>
<dbReference type="GO" id="GO:0035102">
    <property type="term" value="C:PRC1 complex"/>
    <property type="evidence" value="ECO:0007669"/>
    <property type="project" value="InterPro"/>
</dbReference>
<dbReference type="Gene3D" id="2.40.50.40">
    <property type="match status" value="1"/>
</dbReference>
<comment type="subcellular location">
    <subcellularLocation>
        <location evidence="1">Nucleus</location>
    </subcellularLocation>
</comment>
<dbReference type="PROSITE" id="PS50013">
    <property type="entry name" value="CHROMO_2"/>
    <property type="match status" value="1"/>
</dbReference>
<dbReference type="Proteomes" id="UP001318040">
    <property type="component" value="Chromosome 37"/>
</dbReference>
<dbReference type="InterPro" id="IPR033773">
    <property type="entry name" value="CBX7_C"/>
</dbReference>
<dbReference type="GO" id="GO:0000122">
    <property type="term" value="P:negative regulation of transcription by RNA polymerase II"/>
    <property type="evidence" value="ECO:0007669"/>
    <property type="project" value="TreeGrafter"/>
</dbReference>
<evidence type="ECO:0000256" key="3">
    <source>
        <dbReference type="SAM" id="MobiDB-lite"/>
    </source>
</evidence>
<dbReference type="PANTHER" id="PTHR46860:SF1">
    <property type="entry name" value="CHROMOBOX PROTEIN HOMOLOG 2"/>
    <property type="match status" value="1"/>
</dbReference>
<sequence>MEAATDNPGVFAAEFIIKRRHRKGKPEYLVKWRGWSTRHSSWEPEENILDPRLLAAFEKRQQREVGSRRRGKKPVGRPRSQARTPAEKASGGGCSKTARKDEANPAQGGAAASGCVSRRDHAKTAANNSAKRRRPKPALGRSQGSLAENGGDRRHKKKAKKKRRKLEPEACGDTEKSNRRNSDAGMAAEEEEEGKKAPAQSMLSLMLAKNRDRVAAENQKAKQQKINAAKEDIKNGNITATTKATVATLLDRPRGAVSPGLAQARAGVAAREMAAIIARVSEALQSDLDSDSDEEERSRGKPRRLVAANGSMTAAFPPPAALKNANPVSAGSCGKFESGTADAAVRANPSTPVNPAVGPATPFVPVTALDRLAAAASDCLPIMRMMDGPAETPGGAVGERERDRRDVPIGTKDVVPSQEAGLRWAPVQALLQHVFVTDVTAHLVTVTVKESPTSVGFFSIGRET</sequence>
<feature type="domain" description="Chromo" evidence="4">
    <location>
        <begin position="11"/>
        <end position="69"/>
    </location>
</feature>
<evidence type="ECO:0000259" key="4">
    <source>
        <dbReference type="PROSITE" id="PS50013"/>
    </source>
</evidence>
<dbReference type="PROSITE" id="PS00598">
    <property type="entry name" value="CHROMO_1"/>
    <property type="match status" value="1"/>
</dbReference>
<dbReference type="CDD" id="cd18627">
    <property type="entry name" value="CD_polycomb_like"/>
    <property type="match status" value="1"/>
</dbReference>
<dbReference type="RefSeq" id="XP_032822844.1">
    <property type="nucleotide sequence ID" value="XM_032966953.1"/>
</dbReference>
<dbReference type="GO" id="GO:0000792">
    <property type="term" value="C:heterochromatin"/>
    <property type="evidence" value="ECO:0007669"/>
    <property type="project" value="TreeGrafter"/>
</dbReference>
<gene>
    <name evidence="6" type="primary">LOC116949538</name>
</gene>
<dbReference type="Pfam" id="PF00385">
    <property type="entry name" value="Chromo"/>
    <property type="match status" value="1"/>
</dbReference>
<keyword evidence="5" id="KW-1185">Reference proteome</keyword>
<dbReference type="InterPro" id="IPR042796">
    <property type="entry name" value="CBX2"/>
</dbReference>
<feature type="compositionally biased region" description="Basic residues" evidence="3">
    <location>
        <begin position="153"/>
        <end position="165"/>
    </location>
</feature>
<evidence type="ECO:0000256" key="1">
    <source>
        <dbReference type="ARBA" id="ARBA00004123"/>
    </source>
</evidence>
<dbReference type="KEGG" id="pmrn:116949538"/>
<reference evidence="6" key="1">
    <citation type="submission" date="2025-08" db="UniProtKB">
        <authorList>
            <consortium name="RefSeq"/>
        </authorList>
    </citation>
    <scope>IDENTIFICATION</scope>
    <source>
        <tissue evidence="6">Sperm</tissue>
    </source>
</reference>
<dbReference type="SMART" id="SM00298">
    <property type="entry name" value="CHROMO"/>
    <property type="match status" value="1"/>
</dbReference>
<feature type="region of interest" description="Disordered" evidence="3">
    <location>
        <begin position="285"/>
        <end position="306"/>
    </location>
</feature>
<keyword evidence="2" id="KW-0539">Nucleus</keyword>
<evidence type="ECO:0000256" key="2">
    <source>
        <dbReference type="ARBA" id="ARBA00023242"/>
    </source>
</evidence>
<dbReference type="InterPro" id="IPR000953">
    <property type="entry name" value="Chromo/chromo_shadow_dom"/>
</dbReference>
<dbReference type="InterPro" id="IPR016197">
    <property type="entry name" value="Chromo-like_dom_sf"/>
</dbReference>
<name>A0AAJ7X617_PETMA</name>
<proteinExistence type="predicted"/>
<protein>
    <submittedName>
        <fullName evidence="6">Chromobox protein homolog 2-like</fullName>
    </submittedName>
</protein>
<dbReference type="SUPFAM" id="SSF54160">
    <property type="entry name" value="Chromo domain-like"/>
    <property type="match status" value="1"/>
</dbReference>
<dbReference type="PANTHER" id="PTHR46860">
    <property type="entry name" value="CHROMOBOX PROTEIN HOMOLOG 2"/>
    <property type="match status" value="1"/>
</dbReference>
<dbReference type="Pfam" id="PF17218">
    <property type="entry name" value="CBX7_C"/>
    <property type="match status" value="1"/>
</dbReference>